<dbReference type="InterPro" id="IPR026444">
    <property type="entry name" value="Secre_tail"/>
</dbReference>
<evidence type="ECO:0000256" key="8">
    <source>
        <dbReference type="ARBA" id="ARBA00023157"/>
    </source>
</evidence>
<feature type="domain" description="Peptidase M43 pregnancy-associated plasma-A" evidence="9">
    <location>
        <begin position="168"/>
        <end position="320"/>
    </location>
</feature>
<dbReference type="Pfam" id="PF05572">
    <property type="entry name" value="Peptidase_M43"/>
    <property type="match status" value="1"/>
</dbReference>
<keyword evidence="6" id="KW-0862">Zinc</keyword>
<evidence type="ECO:0000256" key="7">
    <source>
        <dbReference type="ARBA" id="ARBA00023049"/>
    </source>
</evidence>
<comment type="similarity">
    <text evidence="1">Belongs to the peptidase M43B family.</text>
</comment>
<evidence type="ECO:0000256" key="4">
    <source>
        <dbReference type="ARBA" id="ARBA00022729"/>
    </source>
</evidence>
<evidence type="ECO:0000259" key="9">
    <source>
        <dbReference type="Pfam" id="PF05572"/>
    </source>
</evidence>
<dbReference type="SUPFAM" id="SSF55486">
    <property type="entry name" value="Metalloproteases ('zincins'), catalytic domain"/>
    <property type="match status" value="1"/>
</dbReference>
<evidence type="ECO:0000313" key="10">
    <source>
        <dbReference type="EMBL" id="MFC3809844.1"/>
    </source>
</evidence>
<dbReference type="Gene3D" id="3.40.390.10">
    <property type="entry name" value="Collagenase (Catalytic Domain)"/>
    <property type="match status" value="1"/>
</dbReference>
<dbReference type="CDD" id="cd04275">
    <property type="entry name" value="ZnMc_pappalysin_like"/>
    <property type="match status" value="1"/>
</dbReference>
<protein>
    <submittedName>
        <fullName evidence="10">M43 family zinc metalloprotease</fullName>
    </submittedName>
</protein>
<proteinExistence type="inferred from homology"/>
<dbReference type="PANTHER" id="PTHR47466">
    <property type="match status" value="1"/>
</dbReference>
<keyword evidence="8" id="KW-1015">Disulfide bond</keyword>
<dbReference type="InterPro" id="IPR024079">
    <property type="entry name" value="MetalloPept_cat_dom_sf"/>
</dbReference>
<dbReference type="GO" id="GO:0008237">
    <property type="term" value="F:metallopeptidase activity"/>
    <property type="evidence" value="ECO:0007669"/>
    <property type="project" value="UniProtKB-KW"/>
</dbReference>
<organism evidence="10 11">
    <name type="scientific">Lacihabitans lacunae</name>
    <dbReference type="NCBI Taxonomy" id="1028214"/>
    <lineage>
        <taxon>Bacteria</taxon>
        <taxon>Pseudomonadati</taxon>
        <taxon>Bacteroidota</taxon>
        <taxon>Cytophagia</taxon>
        <taxon>Cytophagales</taxon>
        <taxon>Leadbetterellaceae</taxon>
        <taxon>Lacihabitans</taxon>
    </lineage>
</organism>
<keyword evidence="4" id="KW-0732">Signal</keyword>
<dbReference type="EMBL" id="JBHRYQ010000001">
    <property type="protein sequence ID" value="MFC3809844.1"/>
    <property type="molecule type" value="Genomic_DNA"/>
</dbReference>
<evidence type="ECO:0000256" key="3">
    <source>
        <dbReference type="ARBA" id="ARBA00022723"/>
    </source>
</evidence>
<reference evidence="11" key="1">
    <citation type="journal article" date="2019" name="Int. J. Syst. Evol. Microbiol.">
        <title>The Global Catalogue of Microorganisms (GCM) 10K type strain sequencing project: providing services to taxonomists for standard genome sequencing and annotation.</title>
        <authorList>
            <consortium name="The Broad Institute Genomics Platform"/>
            <consortium name="The Broad Institute Genome Sequencing Center for Infectious Disease"/>
            <person name="Wu L."/>
            <person name="Ma J."/>
        </authorList>
    </citation>
    <scope>NUCLEOTIDE SEQUENCE [LARGE SCALE GENOMIC DNA]</scope>
    <source>
        <strain evidence="11">CECT 7956</strain>
    </source>
</reference>
<keyword evidence="3" id="KW-0479">Metal-binding</keyword>
<dbReference type="Proteomes" id="UP001595616">
    <property type="component" value="Unassembled WGS sequence"/>
</dbReference>
<keyword evidence="11" id="KW-1185">Reference proteome</keyword>
<keyword evidence="5" id="KW-0378">Hydrolase</keyword>
<evidence type="ECO:0000256" key="2">
    <source>
        <dbReference type="ARBA" id="ARBA00022670"/>
    </source>
</evidence>
<sequence>MKKLSNKILVLLLISFWSYGQTPKRCALDDMPAKYGRNKVNELQQKIEEFYLKKGGRPSFENEVLKIPIVVHVIHHSTSPNPTGGQDDSNISDEQIISQIRVLNEDYRRKIGTLGYNNSPVGADMQIEFYLATTDPKGNISSGINRVYNSKLSFDVFEDLELLSSLSYWDSNKYLNIWVTSLKNSYLGYGQFPGAKIDGLDYDDVDEKIDGVFIEHSVFGSQTGTATTGSYSYGRTLTHEIGHWLGLLHTWGDEFCGDDYCADTPRAEKGNNTLNCRPVFSTCGGTKTQNMIENYLDYTIDSCMNIFTSDQKNRVRAVLELSARRKRLIENSKFSLPSASELSVKIINNPSGLDKIDVQVLVNDYKNIELVIYSADGKIIQTKSFKDSPSRLISIQKNDTGSGVFILKVISGAENYTSKFIFL</sequence>
<dbReference type="InterPro" id="IPR008754">
    <property type="entry name" value="Peptidase_M43"/>
</dbReference>
<dbReference type="RefSeq" id="WP_379835421.1">
    <property type="nucleotide sequence ID" value="NZ_JBHRYQ010000001.1"/>
</dbReference>
<comment type="caution">
    <text evidence="10">The sequence shown here is derived from an EMBL/GenBank/DDBJ whole genome shotgun (WGS) entry which is preliminary data.</text>
</comment>
<name>A0ABV7YR66_9BACT</name>
<evidence type="ECO:0000256" key="6">
    <source>
        <dbReference type="ARBA" id="ARBA00022833"/>
    </source>
</evidence>
<keyword evidence="2" id="KW-0645">Protease</keyword>
<evidence type="ECO:0000313" key="11">
    <source>
        <dbReference type="Proteomes" id="UP001595616"/>
    </source>
</evidence>
<dbReference type="PANTHER" id="PTHR47466:SF1">
    <property type="entry name" value="METALLOPROTEASE MEP1 (AFU_ORTHOLOGUE AFUA_1G07730)-RELATED"/>
    <property type="match status" value="1"/>
</dbReference>
<accession>A0ABV7YR66</accession>
<evidence type="ECO:0000256" key="5">
    <source>
        <dbReference type="ARBA" id="ARBA00022801"/>
    </source>
</evidence>
<gene>
    <name evidence="10" type="ORF">ACFOOI_04180</name>
</gene>
<keyword evidence="7 10" id="KW-0482">Metalloprotease</keyword>
<evidence type="ECO:0000256" key="1">
    <source>
        <dbReference type="ARBA" id="ARBA00008721"/>
    </source>
</evidence>
<dbReference type="NCBIfam" id="TIGR04183">
    <property type="entry name" value="Por_Secre_tail"/>
    <property type="match status" value="1"/>
</dbReference>